<dbReference type="STRING" id="1798543.A2898_00935"/>
<dbReference type="PANTHER" id="PTHR10434">
    <property type="entry name" value="1-ACYL-SN-GLYCEROL-3-PHOSPHATE ACYLTRANSFERASE"/>
    <property type="match status" value="1"/>
</dbReference>
<dbReference type="CDD" id="cd07989">
    <property type="entry name" value="LPLAT_AGPAT-like"/>
    <property type="match status" value="1"/>
</dbReference>
<protein>
    <recommendedName>
        <fullName evidence="3">Phospholipid/glycerol acyltransferase domain-containing protein</fullName>
    </recommendedName>
</protein>
<proteinExistence type="predicted"/>
<evidence type="ECO:0000313" key="4">
    <source>
        <dbReference type="EMBL" id="OGY84656.1"/>
    </source>
</evidence>
<gene>
    <name evidence="4" type="ORF">A2898_00935</name>
</gene>
<dbReference type="EMBL" id="MHKE01000005">
    <property type="protein sequence ID" value="OGY84656.1"/>
    <property type="molecule type" value="Genomic_DNA"/>
</dbReference>
<dbReference type="SUPFAM" id="SSF69593">
    <property type="entry name" value="Glycerol-3-phosphate (1)-acyltransferase"/>
    <property type="match status" value="1"/>
</dbReference>
<evidence type="ECO:0000313" key="5">
    <source>
        <dbReference type="Proteomes" id="UP000179164"/>
    </source>
</evidence>
<evidence type="ECO:0000259" key="3">
    <source>
        <dbReference type="SMART" id="SM00563"/>
    </source>
</evidence>
<dbReference type="GO" id="GO:0003841">
    <property type="term" value="F:1-acylglycerol-3-phosphate O-acyltransferase activity"/>
    <property type="evidence" value="ECO:0007669"/>
    <property type="project" value="TreeGrafter"/>
</dbReference>
<sequence>MREGLPHVLARLVLRRVENIEGLENVPTHGPALLVPNHISYFDPVMLFATLFQRVKRSVHFMAFQGHWWFPGAYDLARWSGTQFISGRKPGTILDKFQRLLAQGELCVVYPEGSRNPHEHLLKAKTGAARLALWTRVPVIPVGITGPATRSVVRAWIYFFQKKPFRITFGHALDLTEFHDIPVSYDILRAVTRKMMYAISELCGKRYHF</sequence>
<dbReference type="GO" id="GO:0006654">
    <property type="term" value="P:phosphatidic acid biosynthetic process"/>
    <property type="evidence" value="ECO:0007669"/>
    <property type="project" value="TreeGrafter"/>
</dbReference>
<reference evidence="4 5" key="1">
    <citation type="journal article" date="2016" name="Nat. Commun.">
        <title>Thousands of microbial genomes shed light on interconnected biogeochemical processes in an aquifer system.</title>
        <authorList>
            <person name="Anantharaman K."/>
            <person name="Brown C.T."/>
            <person name="Hug L.A."/>
            <person name="Sharon I."/>
            <person name="Castelle C.J."/>
            <person name="Probst A.J."/>
            <person name="Thomas B.C."/>
            <person name="Singh A."/>
            <person name="Wilkins M.J."/>
            <person name="Karaoz U."/>
            <person name="Brodie E.L."/>
            <person name="Williams K.H."/>
            <person name="Hubbard S.S."/>
            <person name="Banfield J.F."/>
        </authorList>
    </citation>
    <scope>NUCLEOTIDE SEQUENCE [LARGE SCALE GENOMIC DNA]</scope>
</reference>
<dbReference type="Pfam" id="PF01553">
    <property type="entry name" value="Acyltransferase"/>
    <property type="match status" value="1"/>
</dbReference>
<keyword evidence="2" id="KW-0012">Acyltransferase</keyword>
<name>A0A1G2B7H4_9BACT</name>
<accession>A0A1G2B7H4</accession>
<dbReference type="InterPro" id="IPR002123">
    <property type="entry name" value="Plipid/glycerol_acylTrfase"/>
</dbReference>
<dbReference type="SMART" id="SM00563">
    <property type="entry name" value="PlsC"/>
    <property type="match status" value="1"/>
</dbReference>
<keyword evidence="1" id="KW-0808">Transferase</keyword>
<evidence type="ECO:0000256" key="2">
    <source>
        <dbReference type="ARBA" id="ARBA00023315"/>
    </source>
</evidence>
<organism evidence="4 5">
    <name type="scientific">Candidatus Kerfeldbacteria bacterium RIFCSPLOWO2_01_FULL_48_11</name>
    <dbReference type="NCBI Taxonomy" id="1798543"/>
    <lineage>
        <taxon>Bacteria</taxon>
        <taxon>Candidatus Kerfeldiibacteriota</taxon>
    </lineage>
</organism>
<evidence type="ECO:0000256" key="1">
    <source>
        <dbReference type="ARBA" id="ARBA00022679"/>
    </source>
</evidence>
<dbReference type="AlphaFoldDB" id="A0A1G2B7H4"/>
<dbReference type="Proteomes" id="UP000179164">
    <property type="component" value="Unassembled WGS sequence"/>
</dbReference>
<feature type="domain" description="Phospholipid/glycerol acyltransferase" evidence="3">
    <location>
        <begin position="32"/>
        <end position="147"/>
    </location>
</feature>
<comment type="caution">
    <text evidence="4">The sequence shown here is derived from an EMBL/GenBank/DDBJ whole genome shotgun (WGS) entry which is preliminary data.</text>
</comment>
<dbReference type="PANTHER" id="PTHR10434:SF11">
    <property type="entry name" value="1-ACYL-SN-GLYCEROL-3-PHOSPHATE ACYLTRANSFERASE"/>
    <property type="match status" value="1"/>
</dbReference>